<dbReference type="InParanoid" id="L0PGQ8"/>
<name>L0PGQ8_PNEJI</name>
<feature type="transmembrane region" description="Helical" evidence="2">
    <location>
        <begin position="329"/>
        <end position="349"/>
    </location>
</feature>
<dbReference type="Proteomes" id="UP000010422">
    <property type="component" value="Unassembled WGS sequence"/>
</dbReference>
<evidence type="ECO:0000313" key="3">
    <source>
        <dbReference type="EMBL" id="CCJ31581.1"/>
    </source>
</evidence>
<feature type="transmembrane region" description="Helical" evidence="2">
    <location>
        <begin position="295"/>
        <end position="320"/>
    </location>
</feature>
<dbReference type="InterPro" id="IPR052744">
    <property type="entry name" value="GPAT/DAPAT"/>
</dbReference>
<gene>
    <name evidence="3" type="ORF">PNEJI1_003534</name>
</gene>
<accession>L0PGQ8</accession>
<dbReference type="GO" id="GO:0004366">
    <property type="term" value="F:glycerol-3-phosphate O-acyltransferase activity"/>
    <property type="evidence" value="ECO:0007669"/>
    <property type="project" value="TreeGrafter"/>
</dbReference>
<comment type="caution">
    <text evidence="3">The sequence shown here is derived from an EMBL/GenBank/DDBJ whole genome shotgun (WGS) entry which is preliminary data.</text>
</comment>
<proteinExistence type="predicted"/>
<evidence type="ECO:0000256" key="1">
    <source>
        <dbReference type="SAM" id="MobiDB-lite"/>
    </source>
</evidence>
<dbReference type="PANTHER" id="PTHR31605">
    <property type="entry name" value="GLYCEROL-3-PHOSPHATE O-ACYLTRANSFERASE 1"/>
    <property type="match status" value="1"/>
</dbReference>
<keyword evidence="2" id="KW-1133">Transmembrane helix</keyword>
<feature type="compositionally biased region" description="Low complexity" evidence="1">
    <location>
        <begin position="542"/>
        <end position="552"/>
    </location>
</feature>
<dbReference type="AlphaFoldDB" id="L0PGQ8"/>
<dbReference type="EMBL" id="CAKM01000352">
    <property type="protein sequence ID" value="CCJ31581.1"/>
    <property type="molecule type" value="Genomic_DNA"/>
</dbReference>
<feature type="non-terminal residue" evidence="3">
    <location>
        <position position="569"/>
    </location>
</feature>
<protein>
    <submittedName>
        <fullName evidence="3">Uncharacterized protein</fullName>
    </submittedName>
</protein>
<organism evidence="4">
    <name type="scientific">Pneumocystis jirovecii</name>
    <name type="common">Human pneumocystis pneumonia agent</name>
    <dbReference type="NCBI Taxonomy" id="42068"/>
    <lineage>
        <taxon>Eukaryota</taxon>
        <taxon>Fungi</taxon>
        <taxon>Dikarya</taxon>
        <taxon>Ascomycota</taxon>
        <taxon>Taphrinomycotina</taxon>
        <taxon>Pneumocystomycetes</taxon>
        <taxon>Pneumocystaceae</taxon>
        <taxon>Pneumocystis</taxon>
    </lineage>
</organism>
<dbReference type="GO" id="GO:0016287">
    <property type="term" value="F:glycerone-phosphate O-acyltransferase activity"/>
    <property type="evidence" value="ECO:0007669"/>
    <property type="project" value="TreeGrafter"/>
</dbReference>
<sequence length="569" mass="64431">MYTLYTLCTTIYTAQYTLSMLYMPYMHCTPTVLCIRIHYVPCTLHCAYTAHYTYYICCICSTHYPYNPCNPCNIYTRIYTHMHMHMAYIIYTILSCIHIYAYNQTHCAAADETAGVAVMALGALARNAGMELKIVPCGMNYFNAHRFRSRAVLEFGMPLEIPQELVDRYRAGERHEAVRAVLDMIYNALLAVTVRTADYETLMVGDAWLQYASGVQQCPLLSGTELSDECISDGCISNGCVYRACASGCVEYIQWITCKSTVNVCSGIYSGIYSEALDASTVKIEGRDVLATWKLLVALALAPTLLLFYSIVIACIVVYYQMVPYSKKWICAMIVINMVLISVLSFAALRFGESGLDIYKSLRPLFLSLNPTSANTIYKLRQTREALAIELTELINTLGPELFPDFDPGKVIAMPEYMIQNSRTCQSHSRTASFDKSDDLSSSRTLSCASTLDLSRNTSLQSLPSLQLFTSYSFGSNSKIDSFYEDNQKINKNNKLSKSESFEEVSKKIRKAMKQRIQKRNVKKLHVYPEFNFDVSDESDYLKSSSSMSQSEMEIESETEYEYRESKKE</sequence>
<dbReference type="GO" id="GO:0008654">
    <property type="term" value="P:phospholipid biosynthetic process"/>
    <property type="evidence" value="ECO:0007669"/>
    <property type="project" value="TreeGrafter"/>
</dbReference>
<evidence type="ECO:0000256" key="2">
    <source>
        <dbReference type="SAM" id="Phobius"/>
    </source>
</evidence>
<dbReference type="STRING" id="1209962.L0PGQ8"/>
<evidence type="ECO:0000313" key="4">
    <source>
        <dbReference type="Proteomes" id="UP000010422"/>
    </source>
</evidence>
<dbReference type="FunCoup" id="L0PGQ8">
    <property type="interactions" value="31"/>
</dbReference>
<keyword evidence="2" id="KW-0472">Membrane</keyword>
<reference evidence="3 4" key="1">
    <citation type="journal article" date="2012" name="MBio">
        <title>De novo assembly of the Pneumocystis jirovecii genome from a single bronchoalveolar lavage fluid specimen from a patient.</title>
        <authorList>
            <person name="Cisse O.H."/>
            <person name="Pagni M."/>
            <person name="Hauser P.M."/>
        </authorList>
    </citation>
    <scope>NUCLEOTIDE SEQUENCE [LARGE SCALE GENOMIC DNA]</scope>
    <source>
        <strain evidence="3 4">SE8</strain>
    </source>
</reference>
<dbReference type="PANTHER" id="PTHR31605:SF0">
    <property type="entry name" value="GLYCEROL-3-PHOSPHATE O-ACYLTRANSFERASE 1"/>
    <property type="match status" value="1"/>
</dbReference>
<keyword evidence="2" id="KW-0812">Transmembrane</keyword>
<feature type="region of interest" description="Disordered" evidence="1">
    <location>
        <begin position="539"/>
        <end position="569"/>
    </location>
</feature>
<dbReference type="VEuPathDB" id="FungiDB:PNEJI1_003534"/>